<keyword evidence="2" id="KW-1185">Reference proteome</keyword>
<organism evidence="1 2">
    <name type="scientific">Mesorhizobium delmotii</name>
    <dbReference type="NCBI Taxonomy" id="1631247"/>
    <lineage>
        <taxon>Bacteria</taxon>
        <taxon>Pseudomonadati</taxon>
        <taxon>Pseudomonadota</taxon>
        <taxon>Alphaproteobacteria</taxon>
        <taxon>Hyphomicrobiales</taxon>
        <taxon>Phyllobacteriaceae</taxon>
        <taxon>Mesorhizobium</taxon>
    </lineage>
</organism>
<evidence type="ECO:0000313" key="2">
    <source>
        <dbReference type="Proteomes" id="UP000245698"/>
    </source>
</evidence>
<sequence length="66" mass="7557">MMQWTALRQGFSLFWLKESEKKRRSVLSFILSGAPYKIGPTTASRAARDSFPCYTLPSLAGAWRMR</sequence>
<dbReference type="Proteomes" id="UP000245698">
    <property type="component" value="Unassembled WGS sequence"/>
</dbReference>
<accession>A0A2P9AML4</accession>
<dbReference type="AlphaFoldDB" id="A0A2P9AML4"/>
<reference evidence="2" key="1">
    <citation type="submission" date="2016-12" db="EMBL/GenBank/DDBJ databases">
        <authorList>
            <person name="Brunel B."/>
        </authorList>
    </citation>
    <scope>NUCLEOTIDE SEQUENCE [LARGE SCALE GENOMIC DNA]</scope>
</reference>
<evidence type="ECO:0000313" key="1">
    <source>
        <dbReference type="EMBL" id="SJM32377.1"/>
    </source>
</evidence>
<protein>
    <submittedName>
        <fullName evidence="1">Uncharacterized protein</fullName>
    </submittedName>
</protein>
<proteinExistence type="predicted"/>
<gene>
    <name evidence="1" type="ORF">BQ8482_280103</name>
</gene>
<name>A0A2P9AML4_9HYPH</name>
<dbReference type="EMBL" id="FUIG01000035">
    <property type="protein sequence ID" value="SJM32377.1"/>
    <property type="molecule type" value="Genomic_DNA"/>
</dbReference>